<dbReference type="Proteomes" id="UP000241808">
    <property type="component" value="Unassembled WGS sequence"/>
</dbReference>
<evidence type="ECO:0000313" key="3">
    <source>
        <dbReference type="Proteomes" id="UP000241808"/>
    </source>
</evidence>
<dbReference type="AlphaFoldDB" id="A0A2T4Z2V4"/>
<proteinExistence type="predicted"/>
<dbReference type="Pfam" id="PF02464">
    <property type="entry name" value="CinA"/>
    <property type="match status" value="1"/>
</dbReference>
<organism evidence="2 3">
    <name type="scientific">Phreatobacter oligotrophus</name>
    <dbReference type="NCBI Taxonomy" id="1122261"/>
    <lineage>
        <taxon>Bacteria</taxon>
        <taxon>Pseudomonadati</taxon>
        <taxon>Pseudomonadota</taxon>
        <taxon>Alphaproteobacteria</taxon>
        <taxon>Hyphomicrobiales</taxon>
        <taxon>Phreatobacteraceae</taxon>
        <taxon>Phreatobacter</taxon>
    </lineage>
</organism>
<keyword evidence="3" id="KW-1185">Reference proteome</keyword>
<dbReference type="NCBIfam" id="TIGR00199">
    <property type="entry name" value="PncC_domain"/>
    <property type="match status" value="1"/>
</dbReference>
<dbReference type="SUPFAM" id="SSF142433">
    <property type="entry name" value="CinA-like"/>
    <property type="match status" value="1"/>
</dbReference>
<dbReference type="InterPro" id="IPR036653">
    <property type="entry name" value="CinA-like_C"/>
</dbReference>
<comment type="caution">
    <text evidence="2">The sequence shown here is derived from an EMBL/GenBank/DDBJ whole genome shotgun (WGS) entry which is preliminary data.</text>
</comment>
<protein>
    <submittedName>
        <fullName evidence="2">Competence/damage-inducible protein cinA</fullName>
    </submittedName>
</protein>
<dbReference type="OrthoDB" id="9801454at2"/>
<dbReference type="EMBL" id="PZZL01000005">
    <property type="protein sequence ID" value="PTM55109.1"/>
    <property type="molecule type" value="Genomic_DNA"/>
</dbReference>
<dbReference type="RefSeq" id="WP_108177951.1">
    <property type="nucleotide sequence ID" value="NZ_PZZL01000005.1"/>
</dbReference>
<evidence type="ECO:0000259" key="1">
    <source>
        <dbReference type="Pfam" id="PF02464"/>
    </source>
</evidence>
<dbReference type="Gene3D" id="3.90.950.20">
    <property type="entry name" value="CinA-like"/>
    <property type="match status" value="1"/>
</dbReference>
<accession>A0A2T4Z2V4</accession>
<reference evidence="2 3" key="1">
    <citation type="submission" date="2018-04" db="EMBL/GenBank/DDBJ databases">
        <title>Genomic Encyclopedia of Archaeal and Bacterial Type Strains, Phase II (KMG-II): from individual species to whole genera.</title>
        <authorList>
            <person name="Goeker M."/>
        </authorList>
    </citation>
    <scope>NUCLEOTIDE SEQUENCE [LARGE SCALE GENOMIC DNA]</scope>
    <source>
        <strain evidence="2 3">DSM 25521</strain>
    </source>
</reference>
<gene>
    <name evidence="2" type="ORF">C8P69_105262</name>
</gene>
<name>A0A2T4Z2V4_9HYPH</name>
<dbReference type="InterPro" id="IPR008136">
    <property type="entry name" value="CinA_C"/>
</dbReference>
<evidence type="ECO:0000313" key="2">
    <source>
        <dbReference type="EMBL" id="PTM55109.1"/>
    </source>
</evidence>
<feature type="domain" description="CinA C-terminal" evidence="1">
    <location>
        <begin position="7"/>
        <end position="156"/>
    </location>
</feature>
<sequence>MLDLTILLVEDLQSRGWTLATAESCTAGRIAQTFADAKGSGEVYVGGVIAYRKDRKAMVLGVPEDLLRQPEGAVSEAVAVGMAEGVRHLMGSTLAIASTGVAGPSPDEDGNPVGRVYLAIAGHGLEADCRRFDFGEMDADAILARTVDAALLMLAGLLGRDAG</sequence>